<sequence length="167" mass="18825">MSFVSSRAAAIRTNKKCEVYIATVPLKAPRGPPQVLMSTLYSLNLFQFQHYMVIINNNNNNASQSEVLVCDFQPEDPEDIFTAVSALSGGKVPGVVLTRKLKKLPTRKCWFVGHCSDDDYGVEEGLREFNEDWDTDLRIGHHDCRNYVNELVEFLTGEKQVLARGIS</sequence>
<dbReference type="AlphaFoldDB" id="A0AAV1E9L8"/>
<dbReference type="PANTHER" id="PTHR36342">
    <property type="entry name" value="PTB DOMAIN ENGULFMENT ADAPTER"/>
    <property type="match status" value="1"/>
</dbReference>
<name>A0AAV1E9L8_OLDCO</name>
<dbReference type="EMBL" id="OX459125">
    <property type="protein sequence ID" value="CAI9116363.1"/>
    <property type="molecule type" value="Genomic_DNA"/>
</dbReference>
<organism evidence="1 2">
    <name type="scientific">Oldenlandia corymbosa var. corymbosa</name>
    <dbReference type="NCBI Taxonomy" id="529605"/>
    <lineage>
        <taxon>Eukaryota</taxon>
        <taxon>Viridiplantae</taxon>
        <taxon>Streptophyta</taxon>
        <taxon>Embryophyta</taxon>
        <taxon>Tracheophyta</taxon>
        <taxon>Spermatophyta</taxon>
        <taxon>Magnoliopsida</taxon>
        <taxon>eudicotyledons</taxon>
        <taxon>Gunneridae</taxon>
        <taxon>Pentapetalae</taxon>
        <taxon>asterids</taxon>
        <taxon>lamiids</taxon>
        <taxon>Gentianales</taxon>
        <taxon>Rubiaceae</taxon>
        <taxon>Rubioideae</taxon>
        <taxon>Spermacoceae</taxon>
        <taxon>Hedyotis-Oldenlandia complex</taxon>
        <taxon>Oldenlandia</taxon>
    </lineage>
</organism>
<dbReference type="PANTHER" id="PTHR36342:SF1">
    <property type="entry name" value="PTB DOMAIN ENGULFMENT ADAPTER"/>
    <property type="match status" value="1"/>
</dbReference>
<protein>
    <submittedName>
        <fullName evidence="1">OLC1v1017485C1</fullName>
    </submittedName>
</protein>
<reference evidence="1" key="1">
    <citation type="submission" date="2023-03" db="EMBL/GenBank/DDBJ databases">
        <authorList>
            <person name="Julca I."/>
        </authorList>
    </citation>
    <scope>NUCLEOTIDE SEQUENCE</scope>
</reference>
<accession>A0AAV1E9L8</accession>
<gene>
    <name evidence="1" type="ORF">OLC1_LOCUS22681</name>
</gene>
<evidence type="ECO:0000313" key="2">
    <source>
        <dbReference type="Proteomes" id="UP001161247"/>
    </source>
</evidence>
<evidence type="ECO:0000313" key="1">
    <source>
        <dbReference type="EMBL" id="CAI9116363.1"/>
    </source>
</evidence>
<keyword evidence="2" id="KW-1185">Reference proteome</keyword>
<proteinExistence type="predicted"/>
<dbReference type="Proteomes" id="UP001161247">
    <property type="component" value="Chromosome 8"/>
</dbReference>